<name>A0A813V8F3_9BILA</name>
<reference evidence="2" key="1">
    <citation type="submission" date="2021-02" db="EMBL/GenBank/DDBJ databases">
        <authorList>
            <person name="Nowell W R."/>
        </authorList>
    </citation>
    <scope>NUCLEOTIDE SEQUENCE</scope>
</reference>
<dbReference type="Gene3D" id="3.90.176.10">
    <property type="entry name" value="Toxin ADP-ribosyltransferase, Chain A, domain 1"/>
    <property type="match status" value="1"/>
</dbReference>
<gene>
    <name evidence="2" type="ORF">SEV965_LOCUS2219</name>
</gene>
<feature type="coiled-coil region" evidence="1">
    <location>
        <begin position="492"/>
        <end position="519"/>
    </location>
</feature>
<dbReference type="EMBL" id="CAJNOU010000048">
    <property type="protein sequence ID" value="CAF0833057.1"/>
    <property type="molecule type" value="Genomic_DNA"/>
</dbReference>
<evidence type="ECO:0000256" key="1">
    <source>
        <dbReference type="SAM" id="Coils"/>
    </source>
</evidence>
<evidence type="ECO:0000313" key="2">
    <source>
        <dbReference type="EMBL" id="CAF0833057.1"/>
    </source>
</evidence>
<evidence type="ECO:0000313" key="3">
    <source>
        <dbReference type="Proteomes" id="UP000663889"/>
    </source>
</evidence>
<proteinExistence type="predicted"/>
<sequence>MAYFEPVIVLFGSSKSISTINLRLPVSFVFAIDETSLEELVTIDPPLASTTLRRYFIILLESISNDVFERLQTNHRVQIIYSRDMLTYVSSHSKLPRIINKQSQQFTLDLTADIVHFFTIEGEKQEKLERLNLVRLYYRQARLLKEWAMSFAKAEPCHILLIPLNTNQKNLNNAQERLQKICTKLNYPSVIIRTFDNYIPSMDEQSSCLLPYSQVLFHHEHPQYICELIKKLSPLRLYLYGNEEFILSEWSNLMINSETHVMEDEDNWCAFIENEYIDDEMKWNIGPKFGTKWQIKRIAPINLSELDKNLRFQSALHRAFKTLNQRQIEITAEIFDWYDRCIREGYLQLEPKVSIQQKEKPRETNISNLSRCIIRNPSSFDYHHTSESKGISFIWLDEIINSLDNNLNQIIEPYHWYFFNNVTQCIPYIENQLRQQNEIFLVVSGSLGYELFLTAYRLMSAIRFVYIYCSRLGLHENWIKYYSQIQGVFNDSLVLEEKLKENLEQINQLENRKQSQTTANTSYEQFYDQTLVSLPILVYNQEQASAFMAHQRTIDTLLCLPHTNESFTEMIEEFRRIYNDNEIILAEINTFEETYNSNIALQWYSRDSFLFRIINRALRSSDVDMMFKMRHFLIDLYIELDNLYKQTHTFYSRPIIEKLYRGQLMSKIEFEYFKQLSGEIISINTFLSTTTSLQIALTFVNISLKHNDFIRVLFCIETNPSIQHKRPYANISNFSMFTDEDEVLFAMGSLFRILYIDKLDRINNIPVVYLRMVDQKEIDYNFLS</sequence>
<accession>A0A813V8F3</accession>
<organism evidence="2 3">
    <name type="scientific">Rotaria sordida</name>
    <dbReference type="NCBI Taxonomy" id="392033"/>
    <lineage>
        <taxon>Eukaryota</taxon>
        <taxon>Metazoa</taxon>
        <taxon>Spiralia</taxon>
        <taxon>Gnathifera</taxon>
        <taxon>Rotifera</taxon>
        <taxon>Eurotatoria</taxon>
        <taxon>Bdelloidea</taxon>
        <taxon>Philodinida</taxon>
        <taxon>Philodinidae</taxon>
        <taxon>Rotaria</taxon>
    </lineage>
</organism>
<comment type="caution">
    <text evidence="2">The sequence shown here is derived from an EMBL/GenBank/DDBJ whole genome shotgun (WGS) entry which is preliminary data.</text>
</comment>
<dbReference type="Proteomes" id="UP000663889">
    <property type="component" value="Unassembled WGS sequence"/>
</dbReference>
<dbReference type="PROSITE" id="PS51996">
    <property type="entry name" value="TR_MART"/>
    <property type="match status" value="1"/>
</dbReference>
<dbReference type="SUPFAM" id="SSF56399">
    <property type="entry name" value="ADP-ribosylation"/>
    <property type="match status" value="1"/>
</dbReference>
<dbReference type="AlphaFoldDB" id="A0A813V8F3"/>
<protein>
    <submittedName>
        <fullName evidence="2">Uncharacterized protein</fullName>
    </submittedName>
</protein>
<keyword evidence="1" id="KW-0175">Coiled coil</keyword>